<feature type="domain" description="D-glutamate N-acetyltransferase-like C-terminal" evidence="1">
    <location>
        <begin position="137"/>
        <end position="335"/>
    </location>
</feature>
<evidence type="ECO:0000259" key="2">
    <source>
        <dbReference type="Pfam" id="PF17396"/>
    </source>
</evidence>
<comment type="caution">
    <text evidence="3">The sequence shown here is derived from an EMBL/GenBank/DDBJ whole genome shotgun (WGS) entry which is preliminary data.</text>
</comment>
<dbReference type="Pfam" id="PF17396">
    <property type="entry name" value="DUF1611_N"/>
    <property type="match status" value="1"/>
</dbReference>
<dbReference type="PANTHER" id="PTHR40690:SF1">
    <property type="entry name" value="DUF1611 DOMAIN-CONTAINING PROTEIN"/>
    <property type="match status" value="1"/>
</dbReference>
<dbReference type="PIRSF" id="PIRSF026760">
    <property type="entry name" value="UCP026760"/>
    <property type="match status" value="1"/>
</dbReference>
<accession>E6PGE9</accession>
<dbReference type="AlphaFoldDB" id="E6PGE9"/>
<dbReference type="PANTHER" id="PTHR40690">
    <property type="entry name" value="GLL3100 PROTEIN"/>
    <property type="match status" value="1"/>
</dbReference>
<organism evidence="3">
    <name type="scientific">mine drainage metagenome</name>
    <dbReference type="NCBI Taxonomy" id="410659"/>
    <lineage>
        <taxon>unclassified sequences</taxon>
        <taxon>metagenomes</taxon>
        <taxon>ecological metagenomes</taxon>
    </lineage>
</organism>
<reference evidence="3" key="1">
    <citation type="submission" date="2009-10" db="EMBL/GenBank/DDBJ databases">
        <title>Diversity of trophic interactions inside an arsenic-rich microbial ecosystem.</title>
        <authorList>
            <person name="Bertin P.N."/>
            <person name="Heinrich-Salmeron A."/>
            <person name="Pelletier E."/>
            <person name="Goulhen-Chollet F."/>
            <person name="Arsene-Ploetze F."/>
            <person name="Gallien S."/>
            <person name="Calteau A."/>
            <person name="Vallenet D."/>
            <person name="Casiot C."/>
            <person name="Chane-Woon-Ming B."/>
            <person name="Giloteaux L."/>
            <person name="Barakat M."/>
            <person name="Bonnefoy V."/>
            <person name="Bruneel O."/>
            <person name="Chandler M."/>
            <person name="Cleiss J."/>
            <person name="Duran R."/>
            <person name="Elbaz-Poulichet F."/>
            <person name="Fonknechten N."/>
            <person name="Lauga B."/>
            <person name="Mornico D."/>
            <person name="Ortet P."/>
            <person name="Schaeffer C."/>
            <person name="Siguier P."/>
            <person name="Alexander Thil Smith A."/>
            <person name="Van Dorsselaer A."/>
            <person name="Weissenbach J."/>
            <person name="Medigue C."/>
            <person name="Le Paslier D."/>
        </authorList>
    </citation>
    <scope>NUCLEOTIDE SEQUENCE</scope>
</reference>
<dbReference type="EMBL" id="CABL01000011">
    <property type="protein sequence ID" value="CBH75537.1"/>
    <property type="molecule type" value="Genomic_DNA"/>
</dbReference>
<name>E6PGE9_9ZZZZ</name>
<proteinExistence type="predicted"/>
<gene>
    <name evidence="3" type="ORF">CARN1_2607</name>
</gene>
<evidence type="ECO:0000313" key="3">
    <source>
        <dbReference type="EMBL" id="CBH75537.1"/>
    </source>
</evidence>
<dbReference type="InterPro" id="IPR027417">
    <property type="entry name" value="P-loop_NTPase"/>
</dbReference>
<dbReference type="SUPFAM" id="SSF52540">
    <property type="entry name" value="P-loop containing nucleoside triphosphate hydrolases"/>
    <property type="match status" value="1"/>
</dbReference>
<evidence type="ECO:0008006" key="4">
    <source>
        <dbReference type="Google" id="ProtNLM"/>
    </source>
</evidence>
<dbReference type="Pfam" id="PF07755">
    <property type="entry name" value="DUF1611"/>
    <property type="match status" value="1"/>
</dbReference>
<dbReference type="Gene3D" id="3.40.50.300">
    <property type="entry name" value="P-loop containing nucleotide triphosphate hydrolases"/>
    <property type="match status" value="1"/>
</dbReference>
<protein>
    <recommendedName>
        <fullName evidence="4">DUF1611 domain-containing protein</fullName>
    </recommendedName>
</protein>
<feature type="domain" description="D-glutamate N-acetyltransferase-like N-terminal" evidence="2">
    <location>
        <begin position="38"/>
        <end position="130"/>
    </location>
</feature>
<dbReference type="Gene3D" id="3.40.50.720">
    <property type="entry name" value="NAD(P)-binding Rossmann-like Domain"/>
    <property type="match status" value="1"/>
</dbReference>
<dbReference type="InterPro" id="IPR035402">
    <property type="entry name" value="DgcN-like_N"/>
</dbReference>
<sequence length="351" mass="36766">MIRRYVVLAPNAFAQSAKTAHGVIAYGSDPVVAVIDPSCAGKRVCDLVPHLARCEAPIVASLNDALPFAPTALLVGTAPIGGALGDLRSGVLEAVEAGLDIVSGLHSMLAEDEEIASAARKRGVRLYDLRAVPATPVFSGAAYDIAAPILLTVGNDCNVGKMTVSLELCAAARRAQRRWNFVPTGQTGIAIAGWGIAVDRTIADFAAGACERLVLEAAEQQPDAIVVEGQGAINHPAYAPVTLALLYGCAPDALVLVCMPHRTNINAYATPTLPYRELIRLHEALLAAVKPANVIGIALNTRGLDEGAARAEIARARAETQLPADDLVRFGADAFYAEIAGSLRKREVRTA</sequence>
<evidence type="ECO:0000259" key="1">
    <source>
        <dbReference type="Pfam" id="PF07755"/>
    </source>
</evidence>
<dbReference type="InterPro" id="IPR035086">
    <property type="entry name" value="DgcN-like_C"/>
</dbReference>
<dbReference type="InterPro" id="IPR011669">
    <property type="entry name" value="DgcN-like"/>
</dbReference>